<evidence type="ECO:0000256" key="7">
    <source>
        <dbReference type="ARBA" id="ARBA00035120"/>
    </source>
</evidence>
<evidence type="ECO:0000256" key="3">
    <source>
        <dbReference type="ARBA" id="ARBA00022475"/>
    </source>
</evidence>
<evidence type="ECO:0000256" key="1">
    <source>
        <dbReference type="ARBA" id="ARBA00002598"/>
    </source>
</evidence>
<organism evidence="10">
    <name type="scientific">Rhodosorus marinus</name>
    <dbReference type="NCBI Taxonomy" id="101924"/>
    <lineage>
        <taxon>Eukaryota</taxon>
        <taxon>Rhodophyta</taxon>
        <taxon>Stylonematophyceae</taxon>
        <taxon>Stylonematales</taxon>
        <taxon>Stylonemataceae</taxon>
        <taxon>Rhodosorus</taxon>
    </lineage>
</organism>
<evidence type="ECO:0000256" key="5">
    <source>
        <dbReference type="ARBA" id="ARBA00022989"/>
    </source>
</evidence>
<protein>
    <submittedName>
        <fullName evidence="10">Uncharacterized protein</fullName>
    </submittedName>
</protein>
<dbReference type="EMBL" id="HBHW01019754">
    <property type="protein sequence ID" value="CAE0047323.1"/>
    <property type="molecule type" value="Transcribed_RNA"/>
</dbReference>
<dbReference type="GO" id="GO:1903425">
    <property type="term" value="F:fluoride transmembrane transporter activity"/>
    <property type="evidence" value="ECO:0007669"/>
    <property type="project" value="TreeGrafter"/>
</dbReference>
<evidence type="ECO:0000256" key="9">
    <source>
        <dbReference type="SAM" id="Phobius"/>
    </source>
</evidence>
<feature type="transmembrane region" description="Helical" evidence="9">
    <location>
        <begin position="6"/>
        <end position="29"/>
    </location>
</feature>
<dbReference type="AlphaFoldDB" id="A0A7S2ZRH8"/>
<evidence type="ECO:0000256" key="6">
    <source>
        <dbReference type="ARBA" id="ARBA00023136"/>
    </source>
</evidence>
<keyword evidence="3" id="KW-1003">Cell membrane</keyword>
<comment type="similarity">
    <text evidence="7">Belongs to the fluoride channel Fluc/FEX (TC 1.A.43) family.</text>
</comment>
<name>A0A7S2ZRH8_9RHOD</name>
<dbReference type="PANTHER" id="PTHR28259">
    <property type="entry name" value="FLUORIDE EXPORT PROTEIN 1-RELATED"/>
    <property type="match status" value="1"/>
</dbReference>
<comment type="catalytic activity">
    <reaction evidence="8">
        <text>fluoride(in) = fluoride(out)</text>
        <dbReference type="Rhea" id="RHEA:76159"/>
        <dbReference type="ChEBI" id="CHEBI:17051"/>
    </reaction>
    <physiologicalReaction direction="left-to-right" evidence="8">
        <dbReference type="Rhea" id="RHEA:76160"/>
    </physiologicalReaction>
</comment>
<keyword evidence="4 9" id="KW-0812">Transmembrane</keyword>
<feature type="transmembrane region" description="Helical" evidence="9">
    <location>
        <begin position="218"/>
        <end position="240"/>
    </location>
</feature>
<dbReference type="PANTHER" id="PTHR28259:SF1">
    <property type="entry name" value="FLUORIDE EXPORT PROTEIN 1-RELATED"/>
    <property type="match status" value="1"/>
</dbReference>
<reference evidence="10" key="1">
    <citation type="submission" date="2021-01" db="EMBL/GenBank/DDBJ databases">
        <authorList>
            <person name="Corre E."/>
            <person name="Pelletier E."/>
            <person name="Niang G."/>
            <person name="Scheremetjew M."/>
            <person name="Finn R."/>
            <person name="Kale V."/>
            <person name="Holt S."/>
            <person name="Cochrane G."/>
            <person name="Meng A."/>
            <person name="Brown T."/>
            <person name="Cohen L."/>
        </authorList>
    </citation>
    <scope>NUCLEOTIDE SEQUENCE</scope>
    <source>
        <strain evidence="10">CCMP 769</strain>
    </source>
</reference>
<dbReference type="GO" id="GO:0005886">
    <property type="term" value="C:plasma membrane"/>
    <property type="evidence" value="ECO:0007669"/>
    <property type="project" value="UniProtKB-SubCell"/>
</dbReference>
<evidence type="ECO:0000256" key="2">
    <source>
        <dbReference type="ARBA" id="ARBA00004651"/>
    </source>
</evidence>
<comment type="subcellular location">
    <subcellularLocation>
        <location evidence="2">Cell membrane</location>
        <topology evidence="2">Multi-pass membrane protein</topology>
    </subcellularLocation>
</comment>
<comment type="function">
    <text evidence="1">Fluoride channel required for the rapid expulsion of cytoplasmic fluoride.</text>
</comment>
<proteinExistence type="inferred from homology"/>
<feature type="transmembrane region" description="Helical" evidence="9">
    <location>
        <begin position="307"/>
        <end position="328"/>
    </location>
</feature>
<evidence type="ECO:0000313" key="10">
    <source>
        <dbReference type="EMBL" id="CAE0047323.1"/>
    </source>
</evidence>
<accession>A0A7S2ZRH8</accession>
<feature type="transmembrane region" description="Helical" evidence="9">
    <location>
        <begin position="246"/>
        <end position="266"/>
    </location>
</feature>
<evidence type="ECO:0000256" key="8">
    <source>
        <dbReference type="ARBA" id="ARBA00035585"/>
    </source>
</evidence>
<sequence length="333" mass="36631">MGFCDFTFILEACWISAFAMLGVLVRLWLGKLFELMQVTSESTALFHDLPANAMGCFLMGFLTSRDSLLKQLHPTVHIGTSTGFLGSFTTFASWNLSVADLFIMGQVASGFVALVIGTQTALVSWVMGSQLAAVVEYWFPERVPEDDEEIVPFLKSHHLAYIGLPLLGILFIGFSILVWQDDGRNRDEVWIATLLAPVGALGRWQLARLNKRGGWFFWGTYAANMLAISIDVVVESVIVAEETANLVLLAIPTGIAGCLSTVSTFVNEIQSLQEHAGIKEAAEEIFEAEEEHEKKVPVAIKSMARQYIYVFASLASAQALFLITYGTVSWSRG</sequence>
<feature type="transmembrane region" description="Helical" evidence="9">
    <location>
        <begin position="159"/>
        <end position="177"/>
    </location>
</feature>
<evidence type="ECO:0000256" key="4">
    <source>
        <dbReference type="ARBA" id="ARBA00022692"/>
    </source>
</evidence>
<keyword evidence="5 9" id="KW-1133">Transmembrane helix</keyword>
<dbReference type="InterPro" id="IPR003691">
    <property type="entry name" value="FluC"/>
</dbReference>
<keyword evidence="6 9" id="KW-0472">Membrane</keyword>
<gene>
    <name evidence="10" type="ORF">RMAR00112_LOCUS15302</name>
</gene>
<dbReference type="Pfam" id="PF02537">
    <property type="entry name" value="CRCB"/>
    <property type="match status" value="2"/>
</dbReference>